<dbReference type="PANTHER" id="PTHR33498:SF1">
    <property type="entry name" value="TRANSPOSASE FOR INSERTION SEQUENCE ELEMENT IS1557"/>
    <property type="match status" value="1"/>
</dbReference>
<dbReference type="NCBIfam" id="NF033550">
    <property type="entry name" value="transpos_ISL3"/>
    <property type="match status" value="1"/>
</dbReference>
<evidence type="ECO:0000313" key="3">
    <source>
        <dbReference type="EMBL" id="BBY91722.1"/>
    </source>
</evidence>
<keyword evidence="4" id="KW-1185">Reference proteome</keyword>
<dbReference type="InterPro" id="IPR047951">
    <property type="entry name" value="Transpos_ISL3"/>
</dbReference>
<evidence type="ECO:0000259" key="2">
    <source>
        <dbReference type="Pfam" id="PF14690"/>
    </source>
</evidence>
<evidence type="ECO:0000259" key="1">
    <source>
        <dbReference type="Pfam" id="PF01610"/>
    </source>
</evidence>
<sequence length="425" mass="47536">MRTVELGVTITDAAVDAEATVVFCNLLDDGRRQCPGCGVDGVYRDTVIRRVTDVPVVGHPLRLHVRVPRYRCVAADCEREVFAHNTDRLARRGWSTTRRCARYICRRLMIDRATVAAVARELGLSWDTVNTIAVNATGMIVAADIGRLDGVRVIGVDEHRWSHVRRAGEDGYVTVIVDLTAVLEGTGRARLLDLVPGRSAAALKTWLLAQSPAFRDRIEVVAMDGFGGYKTAAAEQVPEATSVMDPFHVVALAGLKLDLCRQRIQQQTQGHRGRTGDPLYGVRRTLRTRYPLLSTRQKTRLETVFADENHLSVEVCWGFYQKMIAAYAHPDRRRGKAMMTTTITTLRSGVPEQLEELAQLGRTLWRRRSDVLAYFDHHASNGPTEAINGRLEALRRNALGFRNLTHYRIRSLLHCGNLAHQIDAL</sequence>
<dbReference type="KEGG" id="mgau:MGALJ_13910"/>
<dbReference type="Pfam" id="PF01610">
    <property type="entry name" value="DDE_Tnp_ISL3"/>
    <property type="match status" value="1"/>
</dbReference>
<dbReference type="InterPro" id="IPR029261">
    <property type="entry name" value="Transposase_Znf"/>
</dbReference>
<dbReference type="EMBL" id="AP022601">
    <property type="protein sequence ID" value="BBY91722.1"/>
    <property type="molecule type" value="Genomic_DNA"/>
</dbReference>
<dbReference type="AlphaFoldDB" id="A0A9W4FE57"/>
<feature type="domain" description="Transposase IS204/IS1001/IS1096/IS1165 DDE" evidence="1">
    <location>
        <begin position="154"/>
        <end position="410"/>
    </location>
</feature>
<feature type="domain" description="Transposase IS204/IS1001/IS1096/IS1165 zinc-finger" evidence="2">
    <location>
        <begin position="32"/>
        <end position="72"/>
    </location>
</feature>
<dbReference type="InterPro" id="IPR002560">
    <property type="entry name" value="Transposase_DDE"/>
</dbReference>
<organism evidence="3 4">
    <name type="scientific">Mycobacterium gallinarum</name>
    <dbReference type="NCBI Taxonomy" id="39689"/>
    <lineage>
        <taxon>Bacteria</taxon>
        <taxon>Bacillati</taxon>
        <taxon>Actinomycetota</taxon>
        <taxon>Actinomycetes</taxon>
        <taxon>Mycobacteriales</taxon>
        <taxon>Mycobacteriaceae</taxon>
        <taxon>Mycobacterium</taxon>
    </lineage>
</organism>
<dbReference type="Proteomes" id="UP000465785">
    <property type="component" value="Chromosome"/>
</dbReference>
<proteinExistence type="predicted"/>
<evidence type="ECO:0000313" key="4">
    <source>
        <dbReference type="Proteomes" id="UP000465785"/>
    </source>
</evidence>
<gene>
    <name evidence="3" type="ORF">MGALJ_13910</name>
</gene>
<accession>A0A9W4FE57</accession>
<dbReference type="Pfam" id="PF14690">
    <property type="entry name" value="Zn_ribbon_ISL3"/>
    <property type="match status" value="1"/>
</dbReference>
<protein>
    <submittedName>
        <fullName evidence="3">ISL3 family transposase</fullName>
    </submittedName>
</protein>
<dbReference type="PANTHER" id="PTHR33498">
    <property type="entry name" value="TRANSPOSASE FOR INSERTION SEQUENCE ELEMENT IS1557"/>
    <property type="match status" value="1"/>
</dbReference>
<reference evidence="3 4" key="1">
    <citation type="journal article" date="2019" name="Emerg. Microbes Infect.">
        <title>Comprehensive subspecies identification of 175 nontuberculous mycobacteria species based on 7547 genomic profiles.</title>
        <authorList>
            <person name="Matsumoto Y."/>
            <person name="Kinjo T."/>
            <person name="Motooka D."/>
            <person name="Nabeya D."/>
            <person name="Jung N."/>
            <person name="Uechi K."/>
            <person name="Horii T."/>
            <person name="Iida T."/>
            <person name="Fujita J."/>
            <person name="Nakamura S."/>
        </authorList>
    </citation>
    <scope>NUCLEOTIDE SEQUENCE [LARGE SCALE GENOMIC DNA]</scope>
    <source>
        <strain evidence="3 4">JCM 6399</strain>
    </source>
</reference>
<name>A0A9W4FE57_9MYCO</name>